<feature type="transmembrane region" description="Helical" evidence="11">
    <location>
        <begin position="224"/>
        <end position="243"/>
    </location>
</feature>
<evidence type="ECO:0000256" key="2">
    <source>
        <dbReference type="ARBA" id="ARBA00022475"/>
    </source>
</evidence>
<evidence type="ECO:0000259" key="12">
    <source>
        <dbReference type="PROSITE" id="PS50262"/>
    </source>
</evidence>
<dbReference type="Proteomes" id="UP001159428">
    <property type="component" value="Unassembled WGS sequence"/>
</dbReference>
<dbReference type="InterPro" id="IPR000276">
    <property type="entry name" value="GPCR_Rhodpsn"/>
</dbReference>
<organism evidence="13 14">
    <name type="scientific">Pocillopora meandrina</name>
    <dbReference type="NCBI Taxonomy" id="46732"/>
    <lineage>
        <taxon>Eukaryota</taxon>
        <taxon>Metazoa</taxon>
        <taxon>Cnidaria</taxon>
        <taxon>Anthozoa</taxon>
        <taxon>Hexacorallia</taxon>
        <taxon>Scleractinia</taxon>
        <taxon>Astrocoeniina</taxon>
        <taxon>Pocilloporidae</taxon>
        <taxon>Pocillopora</taxon>
    </lineage>
</organism>
<comment type="subcellular location">
    <subcellularLocation>
        <location evidence="1">Cell membrane</location>
        <topology evidence="1">Multi-pass membrane protein</topology>
    </subcellularLocation>
</comment>
<keyword evidence="7 10" id="KW-0675">Receptor</keyword>
<keyword evidence="6 11" id="KW-0472">Membrane</keyword>
<evidence type="ECO:0000256" key="8">
    <source>
        <dbReference type="ARBA" id="ARBA00023180"/>
    </source>
</evidence>
<feature type="transmembrane region" description="Helical" evidence="11">
    <location>
        <begin position="20"/>
        <end position="45"/>
    </location>
</feature>
<dbReference type="Gene3D" id="1.20.1070.10">
    <property type="entry name" value="Rhodopsin 7-helix transmembrane proteins"/>
    <property type="match status" value="1"/>
</dbReference>
<comment type="similarity">
    <text evidence="10">Belongs to the G-protein coupled receptor 1 family.</text>
</comment>
<evidence type="ECO:0000313" key="13">
    <source>
        <dbReference type="EMBL" id="CAH3043613.1"/>
    </source>
</evidence>
<dbReference type="PRINTS" id="PR00237">
    <property type="entry name" value="GPCRRHODOPSN"/>
</dbReference>
<evidence type="ECO:0000256" key="10">
    <source>
        <dbReference type="RuleBase" id="RU000688"/>
    </source>
</evidence>
<dbReference type="EMBL" id="CALNXJ010000007">
    <property type="protein sequence ID" value="CAH3043613.1"/>
    <property type="molecule type" value="Genomic_DNA"/>
</dbReference>
<sequence>MTTSDEASDCKLPLGFTGEVVAMVSYTSLGIIGSLGNIFVILAIYRTPTLRNVCGILIANVAVSDLIMTAVVMPLVVFVLIQGFLDKCIYQTPIFVVLIIALFSAGSSLLTLTNLSVDRCFAICRPMKHKTIVTLTKAKILIAKTWIESLILPILETFYRESTIAKFLQTIGVVYCYSIIVISGIFTIRNVRANSRQIRSLHQDQGASRLTADLTQRNKQVAKTIALVVFLFTLCWIPIAFIISIEIDADRNGRIYFWFATLGLANSTVNPWIYFYRQPNYRKALKSLLGCKQGTSNAVVQVQNRNATQGTKLSR</sequence>
<dbReference type="PROSITE" id="PS00237">
    <property type="entry name" value="G_PROTEIN_RECEP_F1_1"/>
    <property type="match status" value="1"/>
</dbReference>
<dbReference type="GO" id="GO:0004930">
    <property type="term" value="F:G protein-coupled receptor activity"/>
    <property type="evidence" value="ECO:0007669"/>
    <property type="project" value="UniProtKB-KW"/>
</dbReference>
<keyword evidence="9 10" id="KW-0807">Transducer</keyword>
<dbReference type="PANTHER" id="PTHR24246">
    <property type="entry name" value="OLFACTORY RECEPTOR AND ADENOSINE RECEPTOR"/>
    <property type="match status" value="1"/>
</dbReference>
<name>A0AAU9W4C2_9CNID</name>
<evidence type="ECO:0000256" key="7">
    <source>
        <dbReference type="ARBA" id="ARBA00023170"/>
    </source>
</evidence>
<keyword evidence="2" id="KW-1003">Cell membrane</keyword>
<proteinExistence type="inferred from homology"/>
<dbReference type="Pfam" id="PF00001">
    <property type="entry name" value="7tm_1"/>
    <property type="match status" value="1"/>
</dbReference>
<dbReference type="SMART" id="SM01381">
    <property type="entry name" value="7TM_GPCR_Srsx"/>
    <property type="match status" value="1"/>
</dbReference>
<keyword evidence="4 11" id="KW-1133">Transmembrane helix</keyword>
<feature type="transmembrane region" description="Helical" evidence="11">
    <location>
        <begin position="138"/>
        <end position="155"/>
    </location>
</feature>
<feature type="transmembrane region" description="Helical" evidence="11">
    <location>
        <begin position="255"/>
        <end position="276"/>
    </location>
</feature>
<dbReference type="InterPro" id="IPR017452">
    <property type="entry name" value="GPCR_Rhodpsn_7TM"/>
</dbReference>
<evidence type="ECO:0000256" key="9">
    <source>
        <dbReference type="ARBA" id="ARBA00023224"/>
    </source>
</evidence>
<reference evidence="13 14" key="1">
    <citation type="submission" date="2022-05" db="EMBL/GenBank/DDBJ databases">
        <authorList>
            <consortium name="Genoscope - CEA"/>
            <person name="William W."/>
        </authorList>
    </citation>
    <scope>NUCLEOTIDE SEQUENCE [LARGE SCALE GENOMIC DNA]</scope>
</reference>
<feature type="transmembrane region" description="Helical" evidence="11">
    <location>
        <begin position="93"/>
        <end position="117"/>
    </location>
</feature>
<dbReference type="GO" id="GO:0005886">
    <property type="term" value="C:plasma membrane"/>
    <property type="evidence" value="ECO:0007669"/>
    <property type="project" value="UniProtKB-SubCell"/>
</dbReference>
<evidence type="ECO:0000256" key="11">
    <source>
        <dbReference type="SAM" id="Phobius"/>
    </source>
</evidence>
<dbReference type="PROSITE" id="PS50262">
    <property type="entry name" value="G_PROTEIN_RECEP_F1_2"/>
    <property type="match status" value="1"/>
</dbReference>
<evidence type="ECO:0000256" key="4">
    <source>
        <dbReference type="ARBA" id="ARBA00022989"/>
    </source>
</evidence>
<accession>A0AAU9W4C2</accession>
<evidence type="ECO:0000256" key="5">
    <source>
        <dbReference type="ARBA" id="ARBA00023040"/>
    </source>
</evidence>
<dbReference type="SUPFAM" id="SSF81321">
    <property type="entry name" value="Family A G protein-coupled receptor-like"/>
    <property type="match status" value="1"/>
</dbReference>
<comment type="caution">
    <text evidence="13">The sequence shown here is derived from an EMBL/GenBank/DDBJ whole genome shotgun (WGS) entry which is preliminary data.</text>
</comment>
<keyword evidence="14" id="KW-1185">Reference proteome</keyword>
<protein>
    <recommendedName>
        <fullName evidence="12">G-protein coupled receptors family 1 profile domain-containing protein</fullName>
    </recommendedName>
</protein>
<evidence type="ECO:0000256" key="1">
    <source>
        <dbReference type="ARBA" id="ARBA00004651"/>
    </source>
</evidence>
<dbReference type="AlphaFoldDB" id="A0AAU9W4C2"/>
<dbReference type="CDD" id="cd00637">
    <property type="entry name" value="7tm_classA_rhodopsin-like"/>
    <property type="match status" value="1"/>
</dbReference>
<dbReference type="PANTHER" id="PTHR24246:SF27">
    <property type="entry name" value="ADENOSINE RECEPTOR, ISOFORM A"/>
    <property type="match status" value="1"/>
</dbReference>
<keyword evidence="5 10" id="KW-0297">G-protein coupled receptor</keyword>
<feature type="transmembrane region" description="Helical" evidence="11">
    <location>
        <begin position="167"/>
        <end position="188"/>
    </location>
</feature>
<keyword evidence="3 10" id="KW-0812">Transmembrane</keyword>
<evidence type="ECO:0000313" key="14">
    <source>
        <dbReference type="Proteomes" id="UP001159428"/>
    </source>
</evidence>
<gene>
    <name evidence="13" type="ORF">PMEA_00031645</name>
</gene>
<evidence type="ECO:0000256" key="6">
    <source>
        <dbReference type="ARBA" id="ARBA00023136"/>
    </source>
</evidence>
<keyword evidence="8" id="KW-0325">Glycoprotein</keyword>
<feature type="domain" description="G-protein coupled receptors family 1 profile" evidence="12">
    <location>
        <begin position="36"/>
        <end position="274"/>
    </location>
</feature>
<evidence type="ECO:0000256" key="3">
    <source>
        <dbReference type="ARBA" id="ARBA00022692"/>
    </source>
</evidence>
<feature type="transmembrane region" description="Helical" evidence="11">
    <location>
        <begin position="57"/>
        <end position="81"/>
    </location>
</feature>